<keyword evidence="5" id="KW-1185">Reference proteome</keyword>
<feature type="compositionally biased region" description="Basic and acidic residues" evidence="2">
    <location>
        <begin position="391"/>
        <end position="402"/>
    </location>
</feature>
<name>A0ABR4LDT9_9EURO</name>
<keyword evidence="1" id="KW-0175">Coiled coil</keyword>
<evidence type="ECO:0000313" key="4">
    <source>
        <dbReference type="EMBL" id="KAL2862699.1"/>
    </source>
</evidence>
<evidence type="ECO:0000259" key="3">
    <source>
        <dbReference type="Pfam" id="PF17111"/>
    </source>
</evidence>
<accession>A0ABR4LDT9</accession>
<organism evidence="4 5">
    <name type="scientific">Aspergillus lucknowensis</name>
    <dbReference type="NCBI Taxonomy" id="176173"/>
    <lineage>
        <taxon>Eukaryota</taxon>
        <taxon>Fungi</taxon>
        <taxon>Dikarya</taxon>
        <taxon>Ascomycota</taxon>
        <taxon>Pezizomycotina</taxon>
        <taxon>Eurotiomycetes</taxon>
        <taxon>Eurotiomycetidae</taxon>
        <taxon>Eurotiales</taxon>
        <taxon>Aspergillaceae</taxon>
        <taxon>Aspergillus</taxon>
        <taxon>Aspergillus subgen. Nidulantes</taxon>
    </lineage>
</organism>
<feature type="region of interest" description="Disordered" evidence="2">
    <location>
        <begin position="224"/>
        <end position="244"/>
    </location>
</feature>
<dbReference type="GeneID" id="98145374"/>
<feature type="compositionally biased region" description="Polar residues" evidence="2">
    <location>
        <begin position="234"/>
        <end position="244"/>
    </location>
</feature>
<evidence type="ECO:0000256" key="2">
    <source>
        <dbReference type="SAM" id="MobiDB-lite"/>
    </source>
</evidence>
<sequence>MGDPLSVASGVVALSGFALQASRSLYRTIEGFRNSKRAARELREEVQALSQTLETLEHVAGEYEVELSALKLPLLRCGAACKELSDRIEQCVKHSAGSRTSLRDWTRLQYLGEDIANYKNVLANYKATIDIALGGATFRTVAVTRQVLQEYKDMIQMTTSDLHDRLNEIEGKLSISQSRDDPGATISPEELQKIEDEKQSTAHCLDVCKQVSNYIEQYQSKYENRTGGADGTHDTTSQTSPNPSRAQQIAQSYLKSCIQNMSAASNRLQDHLNQLEANLRSNKNPTVPDQVAGDFQKIKEERETIAQCLNICADASSISESSRVNVFEDVASLDDTQQVLVSTIGDLLHAKRVSTGARSLQVLGQMSDETLQHLNSRHNGSRDDLIVDVEQREGKDFRDRYGTGRSLQYENPARKPGNPRSTP</sequence>
<proteinExistence type="predicted"/>
<feature type="coiled-coil region" evidence="1">
    <location>
        <begin position="32"/>
        <end position="66"/>
    </location>
</feature>
<reference evidence="4 5" key="1">
    <citation type="submission" date="2024-07" db="EMBL/GenBank/DDBJ databases">
        <title>Section-level genome sequencing and comparative genomics of Aspergillus sections Usti and Cavernicolus.</title>
        <authorList>
            <consortium name="Lawrence Berkeley National Laboratory"/>
            <person name="Nybo J.L."/>
            <person name="Vesth T.C."/>
            <person name="Theobald S."/>
            <person name="Frisvad J.C."/>
            <person name="Larsen T.O."/>
            <person name="Kjaerboelling I."/>
            <person name="Rothschild-Mancinelli K."/>
            <person name="Lyhne E.K."/>
            <person name="Kogle M.E."/>
            <person name="Barry K."/>
            <person name="Clum A."/>
            <person name="Na H."/>
            <person name="Ledsgaard L."/>
            <person name="Lin J."/>
            <person name="Lipzen A."/>
            <person name="Kuo A."/>
            <person name="Riley R."/>
            <person name="Mondo S."/>
            <person name="Labutti K."/>
            <person name="Haridas S."/>
            <person name="Pangalinan J."/>
            <person name="Salamov A.A."/>
            <person name="Simmons B.A."/>
            <person name="Magnuson J.K."/>
            <person name="Chen J."/>
            <person name="Drula E."/>
            <person name="Henrissat B."/>
            <person name="Wiebenga A."/>
            <person name="Lubbers R.J."/>
            <person name="Gomes A.C."/>
            <person name="Macurrencykelacurrency M.R."/>
            <person name="Stajich J."/>
            <person name="Grigoriev I.V."/>
            <person name="Mortensen U.H."/>
            <person name="De Vries R.P."/>
            <person name="Baker S.E."/>
            <person name="Andersen M.R."/>
        </authorList>
    </citation>
    <scope>NUCLEOTIDE SEQUENCE [LARGE SCALE GENOMIC DNA]</scope>
    <source>
        <strain evidence="4 5">CBS 449.75</strain>
    </source>
</reference>
<dbReference type="RefSeq" id="XP_070881678.1">
    <property type="nucleotide sequence ID" value="XM_071030302.1"/>
</dbReference>
<feature type="domain" description="Azaphilone pigments biosynthesis cluster protein L N-terminal" evidence="3">
    <location>
        <begin position="3"/>
        <end position="209"/>
    </location>
</feature>
<protein>
    <recommendedName>
        <fullName evidence="3">Azaphilone pigments biosynthesis cluster protein L N-terminal domain-containing protein</fullName>
    </recommendedName>
</protein>
<dbReference type="Proteomes" id="UP001610432">
    <property type="component" value="Unassembled WGS sequence"/>
</dbReference>
<gene>
    <name evidence="4" type="ORF">BJX67DRAFT_365821</name>
</gene>
<dbReference type="EMBL" id="JBFXLQ010000063">
    <property type="protein sequence ID" value="KAL2862699.1"/>
    <property type="molecule type" value="Genomic_DNA"/>
</dbReference>
<feature type="region of interest" description="Disordered" evidence="2">
    <location>
        <begin position="391"/>
        <end position="423"/>
    </location>
</feature>
<dbReference type="Pfam" id="PF17111">
    <property type="entry name" value="PigL_N"/>
    <property type="match status" value="1"/>
</dbReference>
<evidence type="ECO:0000313" key="5">
    <source>
        <dbReference type="Proteomes" id="UP001610432"/>
    </source>
</evidence>
<evidence type="ECO:0000256" key="1">
    <source>
        <dbReference type="SAM" id="Coils"/>
    </source>
</evidence>
<dbReference type="InterPro" id="IPR031348">
    <property type="entry name" value="PigL_N"/>
</dbReference>
<comment type="caution">
    <text evidence="4">The sequence shown here is derived from an EMBL/GenBank/DDBJ whole genome shotgun (WGS) entry which is preliminary data.</text>
</comment>